<dbReference type="FunFam" id="3.30.230.40:FF:000003">
    <property type="entry name" value="Imidazoleglycerol-phosphate dehydratase HisB"/>
    <property type="match status" value="1"/>
</dbReference>
<reference evidence="8 9" key="1">
    <citation type="submission" date="2017-05" db="EMBL/GenBank/DDBJ databases">
        <title>Vagococcus spp. assemblies.</title>
        <authorList>
            <person name="Gulvik C.A."/>
        </authorList>
    </citation>
    <scope>NUCLEOTIDE SEQUENCE [LARGE SCALE GENOMIC DNA]</scope>
    <source>
        <strain evidence="8 9">DSM 24756</strain>
    </source>
</reference>
<evidence type="ECO:0000256" key="2">
    <source>
        <dbReference type="ARBA" id="ARBA00016664"/>
    </source>
</evidence>
<dbReference type="Gene3D" id="3.30.230.40">
    <property type="entry name" value="Imidazole glycerol phosphate dehydratase, domain 1"/>
    <property type="match status" value="2"/>
</dbReference>
<evidence type="ECO:0000256" key="1">
    <source>
        <dbReference type="ARBA" id="ARBA00005047"/>
    </source>
</evidence>
<gene>
    <name evidence="6 8" type="primary">hisB</name>
    <name evidence="8" type="ORF">CBF30_11260</name>
</gene>
<dbReference type="NCBIfam" id="NF002107">
    <property type="entry name" value="PRK00951.1-2"/>
    <property type="match status" value="1"/>
</dbReference>
<protein>
    <recommendedName>
        <fullName evidence="2 6">Imidazoleglycerol-phosphate dehydratase</fullName>
        <shortName evidence="6">IGPD</shortName>
        <ecNumber evidence="6 7">4.2.1.19</ecNumber>
    </recommendedName>
</protein>
<dbReference type="PANTHER" id="PTHR23133:SF2">
    <property type="entry name" value="IMIDAZOLEGLYCEROL-PHOSPHATE DEHYDRATASE"/>
    <property type="match status" value="1"/>
</dbReference>
<proteinExistence type="inferred from homology"/>
<evidence type="ECO:0000256" key="5">
    <source>
        <dbReference type="ARBA" id="ARBA00023239"/>
    </source>
</evidence>
<accession>A0A430AEL8</accession>
<dbReference type="InterPro" id="IPR038494">
    <property type="entry name" value="IGPD_sf"/>
</dbReference>
<dbReference type="PROSITE" id="PS00955">
    <property type="entry name" value="IGP_DEHYDRATASE_2"/>
    <property type="match status" value="1"/>
</dbReference>
<dbReference type="GO" id="GO:0005737">
    <property type="term" value="C:cytoplasm"/>
    <property type="evidence" value="ECO:0007669"/>
    <property type="project" value="UniProtKB-SubCell"/>
</dbReference>
<comment type="pathway">
    <text evidence="1 6 7">Amino-acid biosynthesis; L-histidine biosynthesis; L-histidine from 5-phospho-alpha-D-ribose 1-diphosphate: step 6/9.</text>
</comment>
<sequence>MRKAEKTRETAETNITLKINLDQQEPVSVETGIGFFDHMLILLARHGRFSLVVAADGDIDVDAHHTVEDVGIVLGECLREALGEKAGINRYGTSFVPMDESLGMAVVDLSGRSYLVFDATFTNPKLGLFDTELAEEFFQALAFNVKMNLHLKILYGKNTHHQIEALFKATGRALREAVSYNSEIKGVNSTKGSLL</sequence>
<dbReference type="Proteomes" id="UP000288669">
    <property type="component" value="Unassembled WGS sequence"/>
</dbReference>
<evidence type="ECO:0000256" key="6">
    <source>
        <dbReference type="HAMAP-Rule" id="MF_00076"/>
    </source>
</evidence>
<dbReference type="UniPathway" id="UPA00031">
    <property type="reaction ID" value="UER00011"/>
</dbReference>
<dbReference type="OrthoDB" id="9790411at2"/>
<comment type="subcellular location">
    <subcellularLocation>
        <location evidence="6 7">Cytoplasm</location>
    </subcellularLocation>
</comment>
<dbReference type="HAMAP" id="MF_00076">
    <property type="entry name" value="HisB"/>
    <property type="match status" value="1"/>
</dbReference>
<dbReference type="PROSITE" id="PS00954">
    <property type="entry name" value="IGP_DEHYDRATASE_1"/>
    <property type="match status" value="1"/>
</dbReference>
<dbReference type="AlphaFoldDB" id="A0A430AEL8"/>
<dbReference type="GO" id="GO:0000105">
    <property type="term" value="P:L-histidine biosynthetic process"/>
    <property type="evidence" value="ECO:0007669"/>
    <property type="project" value="UniProtKB-UniRule"/>
</dbReference>
<evidence type="ECO:0000256" key="7">
    <source>
        <dbReference type="RuleBase" id="RU000599"/>
    </source>
</evidence>
<evidence type="ECO:0000256" key="4">
    <source>
        <dbReference type="ARBA" id="ARBA00023102"/>
    </source>
</evidence>
<keyword evidence="3 6" id="KW-0028">Amino-acid biosynthesis</keyword>
<dbReference type="InterPro" id="IPR020568">
    <property type="entry name" value="Ribosomal_Su5_D2-typ_SF"/>
</dbReference>
<dbReference type="PANTHER" id="PTHR23133">
    <property type="entry name" value="IMIDAZOLEGLYCEROL-PHOSPHATE DEHYDRATASE HIS7"/>
    <property type="match status" value="1"/>
</dbReference>
<keyword evidence="6" id="KW-0963">Cytoplasm</keyword>
<dbReference type="CDD" id="cd07914">
    <property type="entry name" value="IGPD"/>
    <property type="match status" value="1"/>
</dbReference>
<dbReference type="GO" id="GO:0004424">
    <property type="term" value="F:imidazoleglycerol-phosphate dehydratase activity"/>
    <property type="evidence" value="ECO:0007669"/>
    <property type="project" value="UniProtKB-UniRule"/>
</dbReference>
<comment type="catalytic activity">
    <reaction evidence="6 7">
        <text>D-erythro-1-(imidazol-4-yl)glycerol 3-phosphate = 3-(imidazol-4-yl)-2-oxopropyl phosphate + H2O</text>
        <dbReference type="Rhea" id="RHEA:11040"/>
        <dbReference type="ChEBI" id="CHEBI:15377"/>
        <dbReference type="ChEBI" id="CHEBI:57766"/>
        <dbReference type="ChEBI" id="CHEBI:58278"/>
        <dbReference type="EC" id="4.2.1.19"/>
    </reaction>
</comment>
<keyword evidence="5 6" id="KW-0456">Lyase</keyword>
<dbReference type="FunFam" id="3.30.230.40:FF:000001">
    <property type="entry name" value="Imidazoleglycerol-phosphate dehydratase HisB"/>
    <property type="match status" value="1"/>
</dbReference>
<dbReference type="EC" id="4.2.1.19" evidence="6 7"/>
<keyword evidence="4 6" id="KW-0368">Histidine biosynthesis</keyword>
<dbReference type="Pfam" id="PF00475">
    <property type="entry name" value="IGPD"/>
    <property type="match status" value="1"/>
</dbReference>
<comment type="similarity">
    <text evidence="6 7">Belongs to the imidazoleglycerol-phosphate dehydratase family.</text>
</comment>
<evidence type="ECO:0000313" key="9">
    <source>
        <dbReference type="Proteomes" id="UP000288669"/>
    </source>
</evidence>
<dbReference type="InterPro" id="IPR000807">
    <property type="entry name" value="ImidazoleglycerolP_deHydtase"/>
</dbReference>
<keyword evidence="9" id="KW-1185">Reference proteome</keyword>
<evidence type="ECO:0000256" key="3">
    <source>
        <dbReference type="ARBA" id="ARBA00022605"/>
    </source>
</evidence>
<dbReference type="SUPFAM" id="SSF54211">
    <property type="entry name" value="Ribosomal protein S5 domain 2-like"/>
    <property type="match status" value="2"/>
</dbReference>
<dbReference type="NCBIfam" id="NF002114">
    <property type="entry name" value="PRK00951.2-4"/>
    <property type="match status" value="1"/>
</dbReference>
<name>A0A430AEL8_9ENTE</name>
<evidence type="ECO:0000313" key="8">
    <source>
        <dbReference type="EMBL" id="RSU05884.1"/>
    </source>
</evidence>
<dbReference type="NCBIfam" id="NF002111">
    <property type="entry name" value="PRK00951.2-1"/>
    <property type="match status" value="1"/>
</dbReference>
<dbReference type="RefSeq" id="WP_126826820.1">
    <property type="nucleotide sequence ID" value="NZ_JBHLWU010000004.1"/>
</dbReference>
<comment type="caution">
    <text evidence="8">The sequence shown here is derived from an EMBL/GenBank/DDBJ whole genome shotgun (WGS) entry which is preliminary data.</text>
</comment>
<dbReference type="EMBL" id="NGJZ01000005">
    <property type="protein sequence ID" value="RSU05884.1"/>
    <property type="molecule type" value="Genomic_DNA"/>
</dbReference>
<dbReference type="InterPro" id="IPR020565">
    <property type="entry name" value="ImidazoleglycerP_deHydtase_CS"/>
</dbReference>
<organism evidence="8 9">
    <name type="scientific">Vagococcus entomophilus</name>
    <dbReference type="NCBI Taxonomy" id="1160095"/>
    <lineage>
        <taxon>Bacteria</taxon>
        <taxon>Bacillati</taxon>
        <taxon>Bacillota</taxon>
        <taxon>Bacilli</taxon>
        <taxon>Lactobacillales</taxon>
        <taxon>Enterococcaceae</taxon>
        <taxon>Vagococcus</taxon>
    </lineage>
</organism>